<dbReference type="InterPro" id="IPR050330">
    <property type="entry name" value="Bact_OuterMem_StrucFunc"/>
</dbReference>
<keyword evidence="3" id="KW-0998">Cell outer membrane</keyword>
<dbReference type="PRINTS" id="PR01021">
    <property type="entry name" value="OMPADOMAIN"/>
</dbReference>
<dbReference type="SUPFAM" id="SSF103088">
    <property type="entry name" value="OmpA-like"/>
    <property type="match status" value="1"/>
</dbReference>
<feature type="compositionally biased region" description="Polar residues" evidence="5">
    <location>
        <begin position="24"/>
        <end position="40"/>
    </location>
</feature>
<evidence type="ECO:0000256" key="5">
    <source>
        <dbReference type="SAM" id="MobiDB-lite"/>
    </source>
</evidence>
<evidence type="ECO:0000313" key="7">
    <source>
        <dbReference type="EMBL" id="MFD2276282.1"/>
    </source>
</evidence>
<name>A0ABW5E124_9BACT</name>
<evidence type="ECO:0000256" key="3">
    <source>
        <dbReference type="ARBA" id="ARBA00023237"/>
    </source>
</evidence>
<dbReference type="InterPro" id="IPR036737">
    <property type="entry name" value="OmpA-like_sf"/>
</dbReference>
<keyword evidence="8" id="KW-1185">Reference proteome</keyword>
<dbReference type="InterPro" id="IPR006665">
    <property type="entry name" value="OmpA-like"/>
</dbReference>
<feature type="region of interest" description="Disordered" evidence="5">
    <location>
        <begin position="21"/>
        <end position="42"/>
    </location>
</feature>
<evidence type="ECO:0000313" key="8">
    <source>
        <dbReference type="Proteomes" id="UP001597297"/>
    </source>
</evidence>
<feature type="domain" description="OmpA-like" evidence="6">
    <location>
        <begin position="313"/>
        <end position="434"/>
    </location>
</feature>
<dbReference type="Pfam" id="PF00691">
    <property type="entry name" value="OmpA"/>
    <property type="match status" value="1"/>
</dbReference>
<accession>A0ABW5E124</accession>
<dbReference type="Gene3D" id="3.30.1330.60">
    <property type="entry name" value="OmpA-like domain"/>
    <property type="match status" value="1"/>
</dbReference>
<dbReference type="RefSeq" id="WP_377094378.1">
    <property type="nucleotide sequence ID" value="NZ_JBHSJM010000001.1"/>
</dbReference>
<dbReference type="InterPro" id="IPR006664">
    <property type="entry name" value="OMP_bac"/>
</dbReference>
<protein>
    <submittedName>
        <fullName evidence="7">OmpA family protein</fullName>
    </submittedName>
</protein>
<organism evidence="7 8">
    <name type="scientific">Rubritalea spongiae</name>
    <dbReference type="NCBI Taxonomy" id="430797"/>
    <lineage>
        <taxon>Bacteria</taxon>
        <taxon>Pseudomonadati</taxon>
        <taxon>Verrucomicrobiota</taxon>
        <taxon>Verrucomicrobiia</taxon>
        <taxon>Verrucomicrobiales</taxon>
        <taxon>Rubritaleaceae</taxon>
        <taxon>Rubritalea</taxon>
    </lineage>
</organism>
<dbReference type="Proteomes" id="UP001597297">
    <property type="component" value="Unassembled WGS sequence"/>
</dbReference>
<feature type="region of interest" description="Disordered" evidence="5">
    <location>
        <begin position="397"/>
        <end position="434"/>
    </location>
</feature>
<dbReference type="CDD" id="cd07185">
    <property type="entry name" value="OmpA_C-like"/>
    <property type="match status" value="1"/>
</dbReference>
<proteinExistence type="predicted"/>
<gene>
    <name evidence="7" type="ORF">ACFSQZ_07365</name>
</gene>
<sequence>MKRIIPITCLVLALTNCSKKETVPPNTTENAPTQSTQQSDADFATEELDLSDKKDAAAKRIELEKSLEFTKADDYLARISELFDSAQKENDFSTLSATIGNSALDQKQLAQLRQLLEKHAVDTEIPFEQIGEIKANKHARWAINLQGSDPIVLDLKRDVKGNWKIDKVVLPTSQKLAGADKPRLPNSDTDALNYTHSFLKSLLTQDFKKAKSMVDASNITDAKLAGLCIIFEEADYKLDPNKPLRALFMRDTSAGFYINVISNDGEKAAQFSIIAQRENAAAAWEIYEINLDSLLGDYANRVSDGDVYFTPLLKNPAGGDTLVIYFEFDSEGLTERTKKQLDIVTDILTVDPNRTITISGHTDSKGSDQYNKSLSNNRADSVKQYFAEQGIAPSQVLTEAHGDHRPRLPNTKSDGSDNPEGRRANRRTEIYLDF</sequence>
<evidence type="ECO:0000256" key="1">
    <source>
        <dbReference type="ARBA" id="ARBA00004442"/>
    </source>
</evidence>
<dbReference type="PANTHER" id="PTHR30329:SF21">
    <property type="entry name" value="LIPOPROTEIN YIAD-RELATED"/>
    <property type="match status" value="1"/>
</dbReference>
<evidence type="ECO:0000259" key="6">
    <source>
        <dbReference type="PROSITE" id="PS51123"/>
    </source>
</evidence>
<keyword evidence="2 4" id="KW-0472">Membrane</keyword>
<dbReference type="PANTHER" id="PTHR30329">
    <property type="entry name" value="STATOR ELEMENT OF FLAGELLAR MOTOR COMPLEX"/>
    <property type="match status" value="1"/>
</dbReference>
<evidence type="ECO:0000256" key="4">
    <source>
        <dbReference type="PROSITE-ProRule" id="PRU00473"/>
    </source>
</evidence>
<feature type="compositionally biased region" description="Basic and acidic residues" evidence="5">
    <location>
        <begin position="419"/>
        <end position="434"/>
    </location>
</feature>
<evidence type="ECO:0000256" key="2">
    <source>
        <dbReference type="ARBA" id="ARBA00023136"/>
    </source>
</evidence>
<dbReference type="PROSITE" id="PS51123">
    <property type="entry name" value="OMPA_2"/>
    <property type="match status" value="1"/>
</dbReference>
<reference evidence="8" key="1">
    <citation type="journal article" date="2019" name="Int. J. Syst. Evol. Microbiol.">
        <title>The Global Catalogue of Microorganisms (GCM) 10K type strain sequencing project: providing services to taxonomists for standard genome sequencing and annotation.</title>
        <authorList>
            <consortium name="The Broad Institute Genomics Platform"/>
            <consortium name="The Broad Institute Genome Sequencing Center for Infectious Disease"/>
            <person name="Wu L."/>
            <person name="Ma J."/>
        </authorList>
    </citation>
    <scope>NUCLEOTIDE SEQUENCE [LARGE SCALE GENOMIC DNA]</scope>
    <source>
        <strain evidence="8">JCM 16545</strain>
    </source>
</reference>
<comment type="subcellular location">
    <subcellularLocation>
        <location evidence="1">Cell outer membrane</location>
    </subcellularLocation>
</comment>
<comment type="caution">
    <text evidence="7">The sequence shown here is derived from an EMBL/GenBank/DDBJ whole genome shotgun (WGS) entry which is preliminary data.</text>
</comment>
<dbReference type="EMBL" id="JBHUJC010000020">
    <property type="protein sequence ID" value="MFD2276282.1"/>
    <property type="molecule type" value="Genomic_DNA"/>
</dbReference>